<sequence length="341" mass="36529">MKKTQPKIKDVAFVAGVSTATVSRALTQPDRLSAPTRQKVFDAIHSTGYRVNQAARNLRTRRAGAVLVLVPNLGNPFFSAILSSINDVLAANGYSVLVFDSQQPGASEHAVADCFLNGSVDGMITLDGHMSDATGHALRSTNMMQQVVFCCEWSDQWQLPSIRSNNGLGTRLVVDHLVALGHRRIAHVAGPAENILAEVRKKAFAQRCAIHGLDISPDWIVEGDFSLGAGARAAERILALSERPTAVFCASDAMALSFITRCQQLGVAVPQDISVVGFDDIELAAFMEPGLTTIRQDRSGLGRLAAQELLARLRGEQKTEGAHVIFAPVALIERGTTAAPP</sequence>
<dbReference type="Gene3D" id="3.40.50.2300">
    <property type="match status" value="2"/>
</dbReference>
<keyword evidence="1" id="KW-0678">Repressor</keyword>
<dbReference type="InterPro" id="IPR000843">
    <property type="entry name" value="HTH_LacI"/>
</dbReference>
<keyword evidence="3 6" id="KW-0238">DNA-binding</keyword>
<dbReference type="Gene3D" id="1.10.260.40">
    <property type="entry name" value="lambda repressor-like DNA-binding domains"/>
    <property type="match status" value="1"/>
</dbReference>
<organism evidence="6 7">
    <name type="scientific">Roseinatronobacter alkalisoli</name>
    <dbReference type="NCBI Taxonomy" id="3028235"/>
    <lineage>
        <taxon>Bacteria</taxon>
        <taxon>Pseudomonadati</taxon>
        <taxon>Pseudomonadota</taxon>
        <taxon>Alphaproteobacteria</taxon>
        <taxon>Rhodobacterales</taxon>
        <taxon>Paracoccaceae</taxon>
        <taxon>Roseinatronobacter</taxon>
    </lineage>
</organism>
<dbReference type="Pfam" id="PF13377">
    <property type="entry name" value="Peripla_BP_3"/>
    <property type="match status" value="1"/>
</dbReference>
<dbReference type="PANTHER" id="PTHR30146">
    <property type="entry name" value="LACI-RELATED TRANSCRIPTIONAL REPRESSOR"/>
    <property type="match status" value="1"/>
</dbReference>
<accession>A0ABT5TB53</accession>
<dbReference type="Proteomes" id="UP001431784">
    <property type="component" value="Unassembled WGS sequence"/>
</dbReference>
<dbReference type="SMART" id="SM00354">
    <property type="entry name" value="HTH_LACI"/>
    <property type="match status" value="1"/>
</dbReference>
<evidence type="ECO:0000256" key="4">
    <source>
        <dbReference type="ARBA" id="ARBA00023163"/>
    </source>
</evidence>
<dbReference type="InterPro" id="IPR028082">
    <property type="entry name" value="Peripla_BP_I"/>
</dbReference>
<evidence type="ECO:0000313" key="6">
    <source>
        <dbReference type="EMBL" id="MDD7972216.1"/>
    </source>
</evidence>
<dbReference type="Pfam" id="PF00356">
    <property type="entry name" value="LacI"/>
    <property type="match status" value="1"/>
</dbReference>
<dbReference type="CDD" id="cd06284">
    <property type="entry name" value="PBP1_LacI-like"/>
    <property type="match status" value="1"/>
</dbReference>
<comment type="caution">
    <text evidence="6">The sequence shown here is derived from an EMBL/GenBank/DDBJ whole genome shotgun (WGS) entry which is preliminary data.</text>
</comment>
<keyword evidence="2" id="KW-0805">Transcription regulation</keyword>
<evidence type="ECO:0000259" key="5">
    <source>
        <dbReference type="PROSITE" id="PS50932"/>
    </source>
</evidence>
<proteinExistence type="predicted"/>
<keyword evidence="7" id="KW-1185">Reference proteome</keyword>
<keyword evidence="4" id="KW-0804">Transcription</keyword>
<dbReference type="RefSeq" id="WP_274352892.1">
    <property type="nucleotide sequence ID" value="NZ_JAQZSM010000013.1"/>
</dbReference>
<protein>
    <submittedName>
        <fullName evidence="6">LacI family DNA-binding transcriptional regulator</fullName>
    </submittedName>
</protein>
<dbReference type="PROSITE" id="PS50932">
    <property type="entry name" value="HTH_LACI_2"/>
    <property type="match status" value="1"/>
</dbReference>
<dbReference type="PROSITE" id="PS00356">
    <property type="entry name" value="HTH_LACI_1"/>
    <property type="match status" value="1"/>
</dbReference>
<evidence type="ECO:0000313" key="7">
    <source>
        <dbReference type="Proteomes" id="UP001431784"/>
    </source>
</evidence>
<feature type="domain" description="HTH lacI-type" evidence="5">
    <location>
        <begin position="6"/>
        <end position="60"/>
    </location>
</feature>
<dbReference type="SUPFAM" id="SSF47413">
    <property type="entry name" value="lambda repressor-like DNA-binding domains"/>
    <property type="match status" value="1"/>
</dbReference>
<dbReference type="InterPro" id="IPR046335">
    <property type="entry name" value="LacI/GalR-like_sensor"/>
</dbReference>
<evidence type="ECO:0000256" key="3">
    <source>
        <dbReference type="ARBA" id="ARBA00023125"/>
    </source>
</evidence>
<name>A0ABT5TB53_9RHOB</name>
<evidence type="ECO:0000256" key="1">
    <source>
        <dbReference type="ARBA" id="ARBA00022491"/>
    </source>
</evidence>
<dbReference type="CDD" id="cd01392">
    <property type="entry name" value="HTH_LacI"/>
    <property type="match status" value="1"/>
</dbReference>
<reference evidence="6" key="1">
    <citation type="submission" date="2023-02" db="EMBL/GenBank/DDBJ databases">
        <title>Description of Roseinatronobacter alkalisoli sp. nov., an alkaliphilic bacerium isolated from soda soil.</title>
        <authorList>
            <person name="Wei W."/>
        </authorList>
    </citation>
    <scope>NUCLEOTIDE SEQUENCE</scope>
    <source>
        <strain evidence="6">HJB301</strain>
    </source>
</reference>
<dbReference type="GO" id="GO:0003677">
    <property type="term" value="F:DNA binding"/>
    <property type="evidence" value="ECO:0007669"/>
    <property type="project" value="UniProtKB-KW"/>
</dbReference>
<dbReference type="PANTHER" id="PTHR30146:SF151">
    <property type="entry name" value="HTH-TYPE TRANSCRIPTIONAL REPRESSOR CYTR"/>
    <property type="match status" value="1"/>
</dbReference>
<evidence type="ECO:0000256" key="2">
    <source>
        <dbReference type="ARBA" id="ARBA00023015"/>
    </source>
</evidence>
<dbReference type="EMBL" id="JAQZSM010000013">
    <property type="protein sequence ID" value="MDD7972216.1"/>
    <property type="molecule type" value="Genomic_DNA"/>
</dbReference>
<dbReference type="InterPro" id="IPR010982">
    <property type="entry name" value="Lambda_DNA-bd_dom_sf"/>
</dbReference>
<dbReference type="SUPFAM" id="SSF53822">
    <property type="entry name" value="Periplasmic binding protein-like I"/>
    <property type="match status" value="1"/>
</dbReference>
<gene>
    <name evidence="6" type="ORF">PUT78_14005</name>
</gene>